<dbReference type="Proteomes" id="UP000282971">
    <property type="component" value="Unassembled WGS sequence"/>
</dbReference>
<dbReference type="OrthoDB" id="9792355at2"/>
<dbReference type="InterPro" id="IPR036291">
    <property type="entry name" value="NAD(P)-bd_dom_sf"/>
</dbReference>
<name>A0A437LWI1_9SPHN</name>
<reference evidence="3 4" key="1">
    <citation type="submission" date="2019-01" db="EMBL/GenBank/DDBJ databases">
        <authorList>
            <person name="Chen W.-M."/>
        </authorList>
    </citation>
    <scope>NUCLEOTIDE SEQUENCE [LARGE SCALE GENOMIC DNA]</scope>
    <source>
        <strain evidence="3 4">CCP-7</strain>
    </source>
</reference>
<dbReference type="FunFam" id="3.40.50.720:FF:000084">
    <property type="entry name" value="Short-chain dehydrogenase reductase"/>
    <property type="match status" value="1"/>
</dbReference>
<dbReference type="EMBL" id="SACN01000004">
    <property type="protein sequence ID" value="RVT89740.1"/>
    <property type="molecule type" value="Genomic_DNA"/>
</dbReference>
<dbReference type="GO" id="GO:0047936">
    <property type="term" value="F:glucose 1-dehydrogenase [NAD(P)+] activity"/>
    <property type="evidence" value="ECO:0007669"/>
    <property type="project" value="UniProtKB-EC"/>
</dbReference>
<dbReference type="PANTHER" id="PTHR24321:SF8">
    <property type="entry name" value="ESTRADIOL 17-BETA-DEHYDROGENASE 8-RELATED"/>
    <property type="match status" value="1"/>
</dbReference>
<dbReference type="Pfam" id="PF13561">
    <property type="entry name" value="adh_short_C2"/>
    <property type="match status" value="1"/>
</dbReference>
<comment type="similarity">
    <text evidence="1">Belongs to the short-chain dehydrogenases/reductases (SDR) family.</text>
</comment>
<organism evidence="3 4">
    <name type="scientific">Sphingomonas crocodyli</name>
    <dbReference type="NCBI Taxonomy" id="1979270"/>
    <lineage>
        <taxon>Bacteria</taxon>
        <taxon>Pseudomonadati</taxon>
        <taxon>Pseudomonadota</taxon>
        <taxon>Alphaproteobacteria</taxon>
        <taxon>Sphingomonadales</taxon>
        <taxon>Sphingomonadaceae</taxon>
        <taxon>Sphingomonas</taxon>
    </lineage>
</organism>
<accession>A0A437LWI1</accession>
<comment type="caution">
    <text evidence="3">The sequence shown here is derived from an EMBL/GenBank/DDBJ whole genome shotgun (WGS) entry which is preliminary data.</text>
</comment>
<evidence type="ECO:0000313" key="3">
    <source>
        <dbReference type="EMBL" id="RVT89740.1"/>
    </source>
</evidence>
<dbReference type="InterPro" id="IPR020904">
    <property type="entry name" value="Sc_DH/Rdtase_CS"/>
</dbReference>
<dbReference type="CDD" id="cd05233">
    <property type="entry name" value="SDR_c"/>
    <property type="match status" value="1"/>
</dbReference>
<dbReference type="SUPFAM" id="SSF51735">
    <property type="entry name" value="NAD(P)-binding Rossmann-fold domains"/>
    <property type="match status" value="1"/>
</dbReference>
<gene>
    <name evidence="3" type="ORF">EOD43_20380</name>
</gene>
<evidence type="ECO:0000313" key="4">
    <source>
        <dbReference type="Proteomes" id="UP000282971"/>
    </source>
</evidence>
<proteinExistence type="inferred from homology"/>
<evidence type="ECO:0000256" key="1">
    <source>
        <dbReference type="ARBA" id="ARBA00006484"/>
    </source>
</evidence>
<dbReference type="PRINTS" id="PR00081">
    <property type="entry name" value="GDHRDH"/>
</dbReference>
<dbReference type="NCBIfam" id="NF005559">
    <property type="entry name" value="PRK07231.1"/>
    <property type="match status" value="1"/>
</dbReference>
<dbReference type="PRINTS" id="PR00080">
    <property type="entry name" value="SDRFAMILY"/>
</dbReference>
<dbReference type="PANTHER" id="PTHR24321">
    <property type="entry name" value="DEHYDROGENASES, SHORT CHAIN"/>
    <property type="match status" value="1"/>
</dbReference>
<sequence>MAIFEGKATLVTGAGSGIGRAIAQAFAAEGSRVMIADVDAKGGEETVKLIEAAGGTAAFQKADVSDQASVEAMVKAVVDRFGRIDHAVNNAAVDPEVTPESDWDITVLDRILSINLRGVAMCLKAEIAAMQAAGGGCIVNLASMAGVVGVPNKPFYCAAKHGVVGITRSAALAQAKNGIRINAIAPGFIETPMALANLEPGGMTVDFIAGRNPTRRIGRPEEIGAAAVYLCSPYAGFTVGQTLSVDGGVSVS</sequence>
<keyword evidence="2 3" id="KW-0560">Oxidoreductase</keyword>
<protein>
    <submittedName>
        <fullName evidence="3">Glucose 1-dehydrogenase</fullName>
        <ecNumber evidence="3">1.1.1.47</ecNumber>
    </submittedName>
</protein>
<keyword evidence="4" id="KW-1185">Reference proteome</keyword>
<dbReference type="AlphaFoldDB" id="A0A437LWI1"/>
<dbReference type="RefSeq" id="WP_127745904.1">
    <property type="nucleotide sequence ID" value="NZ_SACN01000004.1"/>
</dbReference>
<dbReference type="InterPro" id="IPR002347">
    <property type="entry name" value="SDR_fam"/>
</dbReference>
<dbReference type="EC" id="1.1.1.47" evidence="3"/>
<dbReference type="Gene3D" id="3.40.50.720">
    <property type="entry name" value="NAD(P)-binding Rossmann-like Domain"/>
    <property type="match status" value="1"/>
</dbReference>
<evidence type="ECO:0000256" key="2">
    <source>
        <dbReference type="ARBA" id="ARBA00023002"/>
    </source>
</evidence>
<dbReference type="PROSITE" id="PS00061">
    <property type="entry name" value="ADH_SHORT"/>
    <property type="match status" value="1"/>
</dbReference>